<feature type="transmembrane region" description="Helical" evidence="13">
    <location>
        <begin position="977"/>
        <end position="1008"/>
    </location>
</feature>
<dbReference type="STRING" id="400682.A0A1X7VU96"/>
<dbReference type="GO" id="GO:0007229">
    <property type="term" value="P:integrin-mediated signaling pathway"/>
    <property type="evidence" value="ECO:0007669"/>
    <property type="project" value="UniProtKB-KW"/>
</dbReference>
<keyword evidence="6 13" id="KW-0130">Cell adhesion</keyword>
<protein>
    <submittedName>
        <fullName evidence="17">Uncharacterized protein</fullName>
    </submittedName>
</protein>
<dbReference type="InParanoid" id="A0A1X7VU96"/>
<evidence type="ECO:0000313" key="18">
    <source>
        <dbReference type="Proteomes" id="UP000007879"/>
    </source>
</evidence>
<feature type="repeat" description="FG-GAP" evidence="12">
    <location>
        <begin position="349"/>
        <end position="407"/>
    </location>
</feature>
<sequence>MYLFLLCFFPSLILLTGVSGFNLDPSSPTLVFSSGGGEELFGFSVAQHRTTGGAHSLLVGAPKALYEGRREGGVYQCPIINGSLCQRINKFNLKNNSIYNPFTDISSFDISSFEDQLLGFTVKTSDHNVTACAPLFISGSTFSGPYLRSSTNGRCALFPNDIEAATTPNQISPLDEPGFSLAGVDAQFFNESSTSSSELLAIGSVWSGGSNPFFGKVFSIDTANKQTKLQTSVNNNPPIDELRGYHLERGHFFVDISTDVTEIFSSAPRANNHKGQIRALFPDNNILQESWVFEGTEADGYFGYDFALLDLKANGYHSLVAGCPFCNRNRGRITLYLHSGDHSSPIKNTTVIESPAPQEPGSFGYSVESLGDINRDGFEDLAVSAPYANGEMGVVYIYLGGVAGLTFSQAVPGRAHGKGFGLVLAGGKDIDANGYPDLSVGDLSGSEVISIRSSPIISVEVELLETDLTINYAEKNCIINNIELVCFNITPCFTLTTVHGNVPNFKFKYSLSVDPVTRRVGLADNLESNVVTREVTLSVNSGSRTCTNTSTYVLQPDFSNTDPFPLSISVDNPDTLLPLVTPEDTQYGGPLHPILNQKESNNFEKQIVPEFVLNCGSDRVCDPEYEIDVELIGETDTVPLAAAYTFGVQVMLNVTEEDSLAPSLVALIPPGIQFASSESITASAVSSCETPSTQTIRCLLKNPILANEIVSLQLFFRIDVRQIDLGVNNLQFNFSIEGSNHTEPLDEEYIEVSTSSVASYGISSSFSSDNIQAFRRLPVTTNSTTFSDIGPTLTYQATVSNTLTNDRGSPIPRTLLTITWPSVITVFGERRPYLVPTRLAIIGSNSTICRQRGAIPYDLLPPEIMPSFVLPNITGPVQIENCPGNQISCGLIQCTIEYIPAQSSDDTTVTTPVQISLFATLWSPSVREDKNISVFTRVESATEYPEILTNESTTQTRNFINVQLGVQEVIVDCVDPWILALSVIVGLLVALLILIAASISTFVGHGYFKRKKNEELRKRWREIQETDGSLGARVIPPLESFAAPSSRKASKDDEAKDNDNGNLRPPRYSDLGPITESLAAAAVAGGLPNDEDELETEI</sequence>
<accession>A0A1X7VU96</accession>
<dbReference type="GO" id="GO:0008305">
    <property type="term" value="C:integrin complex"/>
    <property type="evidence" value="ECO:0007669"/>
    <property type="project" value="InterPro"/>
</dbReference>
<feature type="domain" description="Integrin alpha second immunoglobulin-like" evidence="16">
    <location>
        <begin position="615"/>
        <end position="750"/>
    </location>
</feature>
<keyword evidence="9 13" id="KW-0472">Membrane</keyword>
<evidence type="ECO:0000256" key="7">
    <source>
        <dbReference type="ARBA" id="ARBA00022989"/>
    </source>
</evidence>
<dbReference type="SUPFAM" id="SSF69318">
    <property type="entry name" value="Integrin alpha N-terminal domain"/>
    <property type="match status" value="1"/>
</dbReference>
<organism evidence="17">
    <name type="scientific">Amphimedon queenslandica</name>
    <name type="common">Sponge</name>
    <dbReference type="NCBI Taxonomy" id="400682"/>
    <lineage>
        <taxon>Eukaryota</taxon>
        <taxon>Metazoa</taxon>
        <taxon>Porifera</taxon>
        <taxon>Demospongiae</taxon>
        <taxon>Heteroscleromorpha</taxon>
        <taxon>Haplosclerida</taxon>
        <taxon>Niphatidae</taxon>
        <taxon>Amphimedon</taxon>
    </lineage>
</organism>
<dbReference type="AlphaFoldDB" id="A0A1X7VU96"/>
<dbReference type="PRINTS" id="PR01185">
    <property type="entry name" value="INTEGRINA"/>
</dbReference>
<dbReference type="Gene3D" id="2.60.40.1510">
    <property type="entry name" value="ntegrin, alpha v. Chain A, domain 3"/>
    <property type="match status" value="1"/>
</dbReference>
<dbReference type="Pfam" id="PF08441">
    <property type="entry name" value="Integrin_A_Ig_1"/>
    <property type="match status" value="1"/>
</dbReference>
<dbReference type="Gene3D" id="2.130.10.130">
    <property type="entry name" value="Integrin alpha, N-terminal"/>
    <property type="match status" value="1"/>
</dbReference>
<evidence type="ECO:0000256" key="2">
    <source>
        <dbReference type="ARBA" id="ARBA00008054"/>
    </source>
</evidence>
<dbReference type="EnsemblMetazoa" id="Aqu2.1.43667_001">
    <property type="protein sequence ID" value="Aqu2.1.43667_001"/>
    <property type="gene ID" value="Aqu2.1.43667"/>
</dbReference>
<name>A0A1X7VU96_AMPQE</name>
<reference evidence="18" key="1">
    <citation type="journal article" date="2010" name="Nature">
        <title>The Amphimedon queenslandica genome and the evolution of animal complexity.</title>
        <authorList>
            <person name="Srivastava M."/>
            <person name="Simakov O."/>
            <person name="Chapman J."/>
            <person name="Fahey B."/>
            <person name="Gauthier M.E."/>
            <person name="Mitros T."/>
            <person name="Richards G.S."/>
            <person name="Conaco C."/>
            <person name="Dacre M."/>
            <person name="Hellsten U."/>
            <person name="Larroux C."/>
            <person name="Putnam N.H."/>
            <person name="Stanke M."/>
            <person name="Adamska M."/>
            <person name="Darling A."/>
            <person name="Degnan S.M."/>
            <person name="Oakley T.H."/>
            <person name="Plachetzki D.C."/>
            <person name="Zhai Y."/>
            <person name="Adamski M."/>
            <person name="Calcino A."/>
            <person name="Cummins S.F."/>
            <person name="Goodstein D.M."/>
            <person name="Harris C."/>
            <person name="Jackson D.J."/>
            <person name="Leys S.P."/>
            <person name="Shu S."/>
            <person name="Woodcroft B.J."/>
            <person name="Vervoort M."/>
            <person name="Kosik K.S."/>
            <person name="Manning G."/>
            <person name="Degnan B.M."/>
            <person name="Rokhsar D.S."/>
        </authorList>
    </citation>
    <scope>NUCLEOTIDE SEQUENCE [LARGE SCALE GENOMIC DNA]</scope>
</reference>
<dbReference type="PANTHER" id="PTHR23220">
    <property type="entry name" value="INTEGRIN ALPHA"/>
    <property type="match status" value="1"/>
</dbReference>
<dbReference type="GO" id="GO:0009897">
    <property type="term" value="C:external side of plasma membrane"/>
    <property type="evidence" value="ECO:0007669"/>
    <property type="project" value="TreeGrafter"/>
</dbReference>
<dbReference type="InterPro" id="IPR013519">
    <property type="entry name" value="Int_alpha_beta-p"/>
</dbReference>
<keyword evidence="3 13" id="KW-0812">Transmembrane</keyword>
<dbReference type="Pfam" id="PF01839">
    <property type="entry name" value="FG-GAP"/>
    <property type="match status" value="1"/>
</dbReference>
<dbReference type="InterPro" id="IPR013649">
    <property type="entry name" value="Integrin_alpha_Ig-like_1"/>
</dbReference>
<evidence type="ECO:0000256" key="4">
    <source>
        <dbReference type="ARBA" id="ARBA00022729"/>
    </source>
</evidence>
<feature type="compositionally biased region" description="Basic and acidic residues" evidence="14">
    <location>
        <begin position="1049"/>
        <end position="1059"/>
    </location>
</feature>
<dbReference type="GO" id="GO:0033627">
    <property type="term" value="P:cell adhesion mediated by integrin"/>
    <property type="evidence" value="ECO:0007669"/>
    <property type="project" value="TreeGrafter"/>
</dbReference>
<dbReference type="InterPro" id="IPR028994">
    <property type="entry name" value="Integrin_alpha_N"/>
</dbReference>
<evidence type="ECO:0000256" key="9">
    <source>
        <dbReference type="ARBA" id="ARBA00023136"/>
    </source>
</evidence>
<evidence type="ECO:0000256" key="1">
    <source>
        <dbReference type="ARBA" id="ARBA00004479"/>
    </source>
</evidence>
<comment type="similarity">
    <text evidence="2 13">Belongs to the integrin alpha chain family.</text>
</comment>
<dbReference type="InterPro" id="IPR048285">
    <property type="entry name" value="Integrin_alpha_Ig-like_2"/>
</dbReference>
<keyword evidence="4 13" id="KW-0732">Signal</keyword>
<proteinExistence type="inferred from homology"/>
<dbReference type="PANTHER" id="PTHR23220:SF122">
    <property type="entry name" value="INTEGRIN ALPHA-PS1"/>
    <property type="match status" value="1"/>
</dbReference>
<keyword evidence="8 13" id="KW-0401">Integrin</keyword>
<evidence type="ECO:0000256" key="3">
    <source>
        <dbReference type="ARBA" id="ARBA00022692"/>
    </source>
</evidence>
<evidence type="ECO:0000256" key="11">
    <source>
        <dbReference type="ARBA" id="ARBA00023180"/>
    </source>
</evidence>
<evidence type="ECO:0000256" key="12">
    <source>
        <dbReference type="PROSITE-ProRule" id="PRU00803"/>
    </source>
</evidence>
<feature type="repeat" description="FG-GAP" evidence="12">
    <location>
        <begin position="27"/>
        <end position="86"/>
    </location>
</feature>
<dbReference type="Gene3D" id="2.60.40.1460">
    <property type="entry name" value="Integrin domains. Chain A, domain 2"/>
    <property type="match status" value="1"/>
</dbReference>
<dbReference type="Pfam" id="PF20805">
    <property type="entry name" value="Integrin_A_Ig_2"/>
    <property type="match status" value="1"/>
</dbReference>
<evidence type="ECO:0000256" key="6">
    <source>
        <dbReference type="ARBA" id="ARBA00022889"/>
    </source>
</evidence>
<feature type="domain" description="Integrin alpha first immunoglubulin-like" evidence="15">
    <location>
        <begin position="454"/>
        <end position="607"/>
    </location>
</feature>
<dbReference type="SUPFAM" id="SSF69179">
    <property type="entry name" value="Integrin domains"/>
    <property type="match status" value="3"/>
</dbReference>
<dbReference type="GO" id="GO:0007160">
    <property type="term" value="P:cell-matrix adhesion"/>
    <property type="evidence" value="ECO:0007669"/>
    <property type="project" value="TreeGrafter"/>
</dbReference>
<feature type="signal peptide" evidence="13">
    <location>
        <begin position="1"/>
        <end position="20"/>
    </location>
</feature>
<keyword evidence="10 13" id="KW-0675">Receptor</keyword>
<dbReference type="SMART" id="SM00191">
    <property type="entry name" value="Int_alpha"/>
    <property type="match status" value="4"/>
</dbReference>
<keyword evidence="7 13" id="KW-1133">Transmembrane helix</keyword>
<dbReference type="EnsemblMetazoa" id="XM_019995211.1">
    <property type="protein sequence ID" value="XP_019850770.1"/>
    <property type="gene ID" value="LOC105312393"/>
</dbReference>
<evidence type="ECO:0000256" key="13">
    <source>
        <dbReference type="RuleBase" id="RU003762"/>
    </source>
</evidence>
<dbReference type="eggNOG" id="KOG3637">
    <property type="taxonomic scope" value="Eukaryota"/>
</dbReference>
<evidence type="ECO:0000313" key="17">
    <source>
        <dbReference type="EnsemblMetazoa" id="Aqu2.1.43667_001"/>
    </source>
</evidence>
<keyword evidence="11" id="KW-0325">Glycoprotein</keyword>
<evidence type="ECO:0000259" key="15">
    <source>
        <dbReference type="Pfam" id="PF08441"/>
    </source>
</evidence>
<dbReference type="GO" id="GO:0005178">
    <property type="term" value="F:integrin binding"/>
    <property type="evidence" value="ECO:0007669"/>
    <property type="project" value="TreeGrafter"/>
</dbReference>
<dbReference type="KEGG" id="aqu:105312393"/>
<keyword evidence="18" id="KW-1185">Reference proteome</keyword>
<evidence type="ECO:0000256" key="8">
    <source>
        <dbReference type="ARBA" id="ARBA00023037"/>
    </source>
</evidence>
<dbReference type="GO" id="GO:0098609">
    <property type="term" value="P:cell-cell adhesion"/>
    <property type="evidence" value="ECO:0007669"/>
    <property type="project" value="TreeGrafter"/>
</dbReference>
<gene>
    <name evidence="17" type="primary">105312393</name>
</gene>
<dbReference type="Proteomes" id="UP000007879">
    <property type="component" value="Unassembled WGS sequence"/>
</dbReference>
<keyword evidence="5" id="KW-0677">Repeat</keyword>
<evidence type="ECO:0000256" key="10">
    <source>
        <dbReference type="ARBA" id="ARBA00023170"/>
    </source>
</evidence>
<dbReference type="OrthoDB" id="5317514at2759"/>
<reference evidence="17" key="2">
    <citation type="submission" date="2017-05" db="UniProtKB">
        <authorList>
            <consortium name="EnsemblMetazoa"/>
        </authorList>
    </citation>
    <scope>IDENTIFICATION</scope>
</reference>
<dbReference type="InterPro" id="IPR032695">
    <property type="entry name" value="Integrin_dom_sf"/>
</dbReference>
<evidence type="ECO:0000259" key="16">
    <source>
        <dbReference type="Pfam" id="PF20805"/>
    </source>
</evidence>
<dbReference type="PROSITE" id="PS51470">
    <property type="entry name" value="FG_GAP"/>
    <property type="match status" value="2"/>
</dbReference>
<feature type="chain" id="PRO_5011811721" evidence="13">
    <location>
        <begin position="21"/>
        <end position="1098"/>
    </location>
</feature>
<dbReference type="InterPro" id="IPR013517">
    <property type="entry name" value="FG-GAP"/>
</dbReference>
<comment type="subcellular location">
    <subcellularLocation>
        <location evidence="1 13">Membrane</location>
        <topology evidence="1 13">Single-pass type I membrane protein</topology>
    </subcellularLocation>
</comment>
<dbReference type="InterPro" id="IPR000413">
    <property type="entry name" value="Integrin_alpha"/>
</dbReference>
<evidence type="ECO:0000256" key="14">
    <source>
        <dbReference type="SAM" id="MobiDB-lite"/>
    </source>
</evidence>
<feature type="region of interest" description="Disordered" evidence="14">
    <location>
        <begin position="1041"/>
        <end position="1072"/>
    </location>
</feature>
<evidence type="ECO:0000256" key="5">
    <source>
        <dbReference type="ARBA" id="ARBA00022737"/>
    </source>
</evidence>